<name>A0ABV6IEQ7_9BURK</name>
<protein>
    <submittedName>
        <fullName evidence="1">Uncharacterized protein</fullName>
    </submittedName>
</protein>
<organism evidence="1 2">
    <name type="scientific">Undibacterium danionis</name>
    <dbReference type="NCBI Taxonomy" id="1812100"/>
    <lineage>
        <taxon>Bacteria</taxon>
        <taxon>Pseudomonadati</taxon>
        <taxon>Pseudomonadota</taxon>
        <taxon>Betaproteobacteria</taxon>
        <taxon>Burkholderiales</taxon>
        <taxon>Oxalobacteraceae</taxon>
        <taxon>Undibacterium</taxon>
    </lineage>
</organism>
<comment type="caution">
    <text evidence="1">The sequence shown here is derived from an EMBL/GenBank/DDBJ whole genome shotgun (WGS) entry which is preliminary data.</text>
</comment>
<evidence type="ECO:0000313" key="1">
    <source>
        <dbReference type="EMBL" id="MFC0350315.1"/>
    </source>
</evidence>
<reference evidence="1 2" key="1">
    <citation type="submission" date="2024-09" db="EMBL/GenBank/DDBJ databases">
        <authorList>
            <person name="Sun Q."/>
            <person name="Mori K."/>
        </authorList>
    </citation>
    <scope>NUCLEOTIDE SEQUENCE [LARGE SCALE GENOMIC DNA]</scope>
    <source>
        <strain evidence="1 2">CCM 8677</strain>
    </source>
</reference>
<dbReference type="Proteomes" id="UP001589844">
    <property type="component" value="Unassembled WGS sequence"/>
</dbReference>
<accession>A0ABV6IEQ7</accession>
<dbReference type="EMBL" id="JBHLXJ010000012">
    <property type="protein sequence ID" value="MFC0350315.1"/>
    <property type="molecule type" value="Genomic_DNA"/>
</dbReference>
<evidence type="ECO:0000313" key="2">
    <source>
        <dbReference type="Proteomes" id="UP001589844"/>
    </source>
</evidence>
<sequence length="45" mass="5145">MRIAMESDATYLQVEILDQQAQLLEELRRDGELLGVSDRAIFYGS</sequence>
<gene>
    <name evidence="1" type="ORF">ACFFJH_10900</name>
</gene>
<proteinExistence type="predicted"/>
<keyword evidence="2" id="KW-1185">Reference proteome</keyword>
<dbReference type="RefSeq" id="WP_390212484.1">
    <property type="nucleotide sequence ID" value="NZ_JBHLXJ010000012.1"/>
</dbReference>